<reference evidence="2" key="1">
    <citation type="submission" date="2018-05" db="EMBL/GenBank/DDBJ databases">
        <authorList>
            <person name="Lanie J.A."/>
            <person name="Ng W.-L."/>
            <person name="Kazmierczak K.M."/>
            <person name="Andrzejewski T.M."/>
            <person name="Davidsen T.M."/>
            <person name="Wayne K.J."/>
            <person name="Tettelin H."/>
            <person name="Glass J.I."/>
            <person name="Rusch D."/>
            <person name="Podicherti R."/>
            <person name="Tsui H.-C.T."/>
            <person name="Winkler M.E."/>
        </authorList>
    </citation>
    <scope>NUCLEOTIDE SEQUENCE</scope>
</reference>
<dbReference type="SUPFAM" id="SSF54106">
    <property type="entry name" value="LysM domain"/>
    <property type="match status" value="1"/>
</dbReference>
<dbReference type="InterPro" id="IPR036779">
    <property type="entry name" value="LysM_dom_sf"/>
</dbReference>
<feature type="domain" description="LysM" evidence="1">
    <location>
        <begin position="88"/>
        <end position="132"/>
    </location>
</feature>
<sequence length="170" mass="18754">MLFCRLSFLVLLFLAVSSCGGTDEVQQESLVTTTFVNLFPENQSTTTLPSLDIPGWEPRELPELEQKKAECLSEIAIEPVEIKEEGPQTVTVEPGDTLGVIAKRFETTVDDFMRANSMSDPNKLKVGQTLIVPRKRSEEREFPDGPTVLIQDLACNIDTGLAAYGPNLQP</sequence>
<dbReference type="PANTHER" id="PTHR33734">
    <property type="entry name" value="LYSM DOMAIN-CONTAINING GPI-ANCHORED PROTEIN 2"/>
    <property type="match status" value="1"/>
</dbReference>
<accession>A0A381ZS01</accession>
<gene>
    <name evidence="2" type="ORF">METZ01_LOCUS144516</name>
</gene>
<dbReference type="Pfam" id="PF01476">
    <property type="entry name" value="LysM"/>
    <property type="match status" value="1"/>
</dbReference>
<evidence type="ECO:0000259" key="1">
    <source>
        <dbReference type="PROSITE" id="PS51782"/>
    </source>
</evidence>
<dbReference type="CDD" id="cd00118">
    <property type="entry name" value="LysM"/>
    <property type="match status" value="1"/>
</dbReference>
<evidence type="ECO:0000313" key="2">
    <source>
        <dbReference type="EMBL" id="SVA91662.1"/>
    </source>
</evidence>
<dbReference type="Gene3D" id="3.10.350.10">
    <property type="entry name" value="LysM domain"/>
    <property type="match status" value="1"/>
</dbReference>
<dbReference type="EMBL" id="UINC01022313">
    <property type="protein sequence ID" value="SVA91662.1"/>
    <property type="molecule type" value="Genomic_DNA"/>
</dbReference>
<proteinExistence type="predicted"/>
<organism evidence="2">
    <name type="scientific">marine metagenome</name>
    <dbReference type="NCBI Taxonomy" id="408172"/>
    <lineage>
        <taxon>unclassified sequences</taxon>
        <taxon>metagenomes</taxon>
        <taxon>ecological metagenomes</taxon>
    </lineage>
</organism>
<dbReference type="InterPro" id="IPR018392">
    <property type="entry name" value="LysM"/>
</dbReference>
<feature type="non-terminal residue" evidence="2">
    <location>
        <position position="170"/>
    </location>
</feature>
<dbReference type="PROSITE" id="PS51782">
    <property type="entry name" value="LYSM"/>
    <property type="match status" value="1"/>
</dbReference>
<protein>
    <recommendedName>
        <fullName evidence="1">LysM domain-containing protein</fullName>
    </recommendedName>
</protein>
<name>A0A381ZS01_9ZZZZ</name>
<dbReference type="AlphaFoldDB" id="A0A381ZS01"/>
<dbReference type="GO" id="GO:0008932">
    <property type="term" value="F:lytic endotransglycosylase activity"/>
    <property type="evidence" value="ECO:0007669"/>
    <property type="project" value="TreeGrafter"/>
</dbReference>
<dbReference type="SMART" id="SM00257">
    <property type="entry name" value="LysM"/>
    <property type="match status" value="1"/>
</dbReference>
<dbReference type="PANTHER" id="PTHR33734:SF22">
    <property type="entry name" value="MEMBRANE-BOUND LYTIC MUREIN TRANSGLYCOSYLASE D"/>
    <property type="match status" value="1"/>
</dbReference>
<dbReference type="PROSITE" id="PS51257">
    <property type="entry name" value="PROKAR_LIPOPROTEIN"/>
    <property type="match status" value="1"/>
</dbReference>